<proteinExistence type="predicted"/>
<dbReference type="RefSeq" id="WP_161838422.1">
    <property type="nucleotide sequence ID" value="NZ_CP048000.1"/>
</dbReference>
<dbReference type="AlphaFoldDB" id="A0A6P1TMQ4"/>
<evidence type="ECO:0000313" key="9">
    <source>
        <dbReference type="EMBL" id="QHQ61597.1"/>
    </source>
</evidence>
<evidence type="ECO:0000256" key="4">
    <source>
        <dbReference type="ARBA" id="ARBA00022982"/>
    </source>
</evidence>
<evidence type="ECO:0000256" key="2">
    <source>
        <dbReference type="ARBA" id="ARBA00022485"/>
    </source>
</evidence>
<evidence type="ECO:0000256" key="5">
    <source>
        <dbReference type="ARBA" id="ARBA00023004"/>
    </source>
</evidence>
<keyword evidence="7" id="KW-0812">Transmembrane</keyword>
<keyword evidence="6" id="KW-0411">Iron-sulfur</keyword>
<sequence length="366" mass="41410">MSTKKSKELIVLKMILWIYIILCIIIAGINYGYASHASPKAAAFITWFWQFYENWIKTIFIILCSVLTVKIIGKSSRTGKRKRNFIGFIITALIVHIITPVFLNNGEIYFFAMPLPWSTTPLQLLYPESSIYQSHIQSWGIAGISAALIFYLCFSILVIVGTLLFGRQWQCSTLCLFNGFASEVFEPAIPLIGKKKKLKSKMLFALMIVRWVFLGIALFFTIWWILFLSGISIPGIPQVISKVENYKYLTAELLMAMFFWIAFIGRGYCYYCPLGTFLGILSKLSGQKITTGNTKCIQCGQCNETCPMSIDIKSKAMLGESVVNLRCVGCSHCVDTCPTRTLSYSTRFLDAKRFKKHMTDKQAGGR</sequence>
<keyword evidence="5" id="KW-0408">Iron</keyword>
<dbReference type="InterPro" id="IPR051684">
    <property type="entry name" value="Electron_Trans/Redox"/>
</dbReference>
<reference evidence="9 10" key="1">
    <citation type="submission" date="2020-01" db="EMBL/GenBank/DDBJ databases">
        <title>Genome analysis of Anaerocolumna sp. CBA3638.</title>
        <authorList>
            <person name="Kim J."/>
            <person name="Roh S.W."/>
        </authorList>
    </citation>
    <scope>NUCLEOTIDE SEQUENCE [LARGE SCALE GENOMIC DNA]</scope>
    <source>
        <strain evidence="9 10">CBA3638</strain>
    </source>
</reference>
<dbReference type="InterPro" id="IPR017896">
    <property type="entry name" value="4Fe4S_Fe-S-bd"/>
</dbReference>
<feature type="transmembrane region" description="Helical" evidence="7">
    <location>
        <begin position="203"/>
        <end position="226"/>
    </location>
</feature>
<evidence type="ECO:0000259" key="8">
    <source>
        <dbReference type="PROSITE" id="PS51379"/>
    </source>
</evidence>
<feature type="transmembrane region" description="Helical" evidence="7">
    <location>
        <begin position="85"/>
        <end position="103"/>
    </location>
</feature>
<dbReference type="GO" id="GO:0005886">
    <property type="term" value="C:plasma membrane"/>
    <property type="evidence" value="ECO:0007669"/>
    <property type="project" value="TreeGrafter"/>
</dbReference>
<gene>
    <name evidence="9" type="ORF">Ana3638_13115</name>
</gene>
<dbReference type="KEGG" id="anr:Ana3638_13115"/>
<dbReference type="GO" id="GO:0051539">
    <property type="term" value="F:4 iron, 4 sulfur cluster binding"/>
    <property type="evidence" value="ECO:0007669"/>
    <property type="project" value="UniProtKB-KW"/>
</dbReference>
<organism evidence="9 10">
    <name type="scientific">Anaerocolumna sedimenticola</name>
    <dbReference type="NCBI Taxonomy" id="2696063"/>
    <lineage>
        <taxon>Bacteria</taxon>
        <taxon>Bacillati</taxon>
        <taxon>Bacillota</taxon>
        <taxon>Clostridia</taxon>
        <taxon>Lachnospirales</taxon>
        <taxon>Lachnospiraceae</taxon>
        <taxon>Anaerocolumna</taxon>
    </lineage>
</organism>
<dbReference type="Pfam" id="PF13187">
    <property type="entry name" value="Fer4_9"/>
    <property type="match status" value="1"/>
</dbReference>
<feature type="domain" description="4Fe-4S ferredoxin-type" evidence="8">
    <location>
        <begin position="287"/>
        <end position="315"/>
    </location>
</feature>
<feature type="transmembrane region" description="Helical" evidence="7">
    <location>
        <begin position="139"/>
        <end position="165"/>
    </location>
</feature>
<dbReference type="EMBL" id="CP048000">
    <property type="protein sequence ID" value="QHQ61597.1"/>
    <property type="molecule type" value="Genomic_DNA"/>
</dbReference>
<feature type="transmembrane region" description="Helical" evidence="7">
    <location>
        <begin position="12"/>
        <end position="34"/>
    </location>
</feature>
<keyword evidence="10" id="KW-1185">Reference proteome</keyword>
<feature type="transmembrane region" description="Helical" evidence="7">
    <location>
        <begin position="246"/>
        <end position="264"/>
    </location>
</feature>
<evidence type="ECO:0000256" key="1">
    <source>
        <dbReference type="ARBA" id="ARBA00022448"/>
    </source>
</evidence>
<dbReference type="PROSITE" id="PS00198">
    <property type="entry name" value="4FE4S_FER_1"/>
    <property type="match status" value="1"/>
</dbReference>
<dbReference type="GO" id="GO:0046872">
    <property type="term" value="F:metal ion binding"/>
    <property type="evidence" value="ECO:0007669"/>
    <property type="project" value="UniProtKB-KW"/>
</dbReference>
<dbReference type="PANTHER" id="PTHR30176">
    <property type="entry name" value="FERREDOXIN-TYPE PROTEIN NAPH"/>
    <property type="match status" value="1"/>
</dbReference>
<dbReference type="PANTHER" id="PTHR30176:SF3">
    <property type="entry name" value="FERREDOXIN-TYPE PROTEIN NAPH"/>
    <property type="match status" value="1"/>
</dbReference>
<name>A0A6P1TMQ4_9FIRM</name>
<protein>
    <submittedName>
        <fullName evidence="9">4Fe-4S ferredoxin</fullName>
    </submittedName>
</protein>
<keyword evidence="7" id="KW-1133">Transmembrane helix</keyword>
<keyword evidence="4" id="KW-0249">Electron transport</keyword>
<evidence type="ECO:0000256" key="6">
    <source>
        <dbReference type="ARBA" id="ARBA00023014"/>
    </source>
</evidence>
<feature type="transmembrane region" description="Helical" evidence="7">
    <location>
        <begin position="54"/>
        <end position="73"/>
    </location>
</feature>
<dbReference type="SUPFAM" id="SSF54862">
    <property type="entry name" value="4Fe-4S ferredoxins"/>
    <property type="match status" value="1"/>
</dbReference>
<keyword evidence="3" id="KW-0479">Metal-binding</keyword>
<dbReference type="PROSITE" id="PS51379">
    <property type="entry name" value="4FE4S_FER_2"/>
    <property type="match status" value="2"/>
</dbReference>
<evidence type="ECO:0000313" key="10">
    <source>
        <dbReference type="Proteomes" id="UP000464314"/>
    </source>
</evidence>
<dbReference type="Proteomes" id="UP000464314">
    <property type="component" value="Chromosome"/>
</dbReference>
<keyword evidence="1" id="KW-0813">Transport</keyword>
<feature type="domain" description="4Fe-4S ferredoxin-type" evidence="8">
    <location>
        <begin position="319"/>
        <end position="347"/>
    </location>
</feature>
<accession>A0A6P1TMQ4</accession>
<keyword evidence="7" id="KW-0472">Membrane</keyword>
<evidence type="ECO:0000256" key="7">
    <source>
        <dbReference type="SAM" id="Phobius"/>
    </source>
</evidence>
<dbReference type="Gene3D" id="3.30.70.20">
    <property type="match status" value="1"/>
</dbReference>
<dbReference type="InterPro" id="IPR017900">
    <property type="entry name" value="4Fe4S_Fe_S_CS"/>
</dbReference>
<keyword evidence="2" id="KW-0004">4Fe-4S</keyword>
<evidence type="ECO:0000256" key="3">
    <source>
        <dbReference type="ARBA" id="ARBA00022723"/>
    </source>
</evidence>